<feature type="transmembrane region" description="Helical" evidence="2">
    <location>
        <begin position="350"/>
        <end position="370"/>
    </location>
</feature>
<dbReference type="InterPro" id="IPR010982">
    <property type="entry name" value="Lambda_DNA-bd_dom_sf"/>
</dbReference>
<name>A0A1E7K9S9_9ACTN</name>
<dbReference type="RefSeq" id="WP_254693520.1">
    <property type="nucleotide sequence ID" value="NZ_LJGV01000022.1"/>
</dbReference>
<dbReference type="Proteomes" id="UP000175829">
    <property type="component" value="Unassembled WGS sequence"/>
</dbReference>
<protein>
    <recommendedName>
        <fullName evidence="3">HTH cro/C1-type domain-containing protein</fullName>
    </recommendedName>
</protein>
<dbReference type="PATRIC" id="fig|943816.4.peg.4786"/>
<feature type="compositionally biased region" description="Gly residues" evidence="1">
    <location>
        <begin position="191"/>
        <end position="201"/>
    </location>
</feature>
<sequence>MPRWRSLPEDLDPQIREFASQLRRLVDRSGLSVATVADRTGYSKSSWERYLNGRLLPPRGATQALAEVTGTDVRHLGTMWELAERAWSRSEMRRDTTLEAIQIAQARAALDEAPEQSSGKGRKRRKGKGTDQGAAPRAGTSARGEPDTDSAAPAVPHQAPPPHRATPPQQSAPPHQGFGPDGGVPPQRGTPGQGPTPGRGGTPQDAPGGQDVETAVLRRDAIRAAGDKAGADRPGPDQAGPHDTSADNEGPDNASAEKARARERRHRSDATDWGTAAPATGGRSSGPVGGGPAGGQGTGGTPGGTGLSSAAVGGAPGVPVPAAAPGAGGDRAAPGDRAAKPSGGRRRTTVLLASLVAVLVVAAGAVLFLGTGDDGKEEAAAPKATPSSSAPQLPAGVKCSGEECSGKDPEAMGCGGKHAATSSSAWVGSSFVEVRHSTVCKASWARITSAKSGDALRISGPGGQVERDEVTSTNDAYTRMVSVGSQDEARACATLAAGGKGCTVPGEKVR</sequence>
<dbReference type="GO" id="GO:0003677">
    <property type="term" value="F:DNA binding"/>
    <property type="evidence" value="ECO:0007669"/>
    <property type="project" value="InterPro"/>
</dbReference>
<comment type="caution">
    <text evidence="4">The sequence shown here is derived from an EMBL/GenBank/DDBJ whole genome shotgun (WGS) entry which is preliminary data.</text>
</comment>
<evidence type="ECO:0000313" key="5">
    <source>
        <dbReference type="Proteomes" id="UP000175829"/>
    </source>
</evidence>
<dbReference type="CDD" id="cd00093">
    <property type="entry name" value="HTH_XRE"/>
    <property type="match status" value="1"/>
</dbReference>
<feature type="compositionally biased region" description="Gly residues" evidence="1">
    <location>
        <begin position="283"/>
        <end position="306"/>
    </location>
</feature>
<feature type="domain" description="HTH cro/C1-type" evidence="3">
    <location>
        <begin position="21"/>
        <end position="76"/>
    </location>
</feature>
<reference evidence="4 5" key="1">
    <citation type="journal article" date="2016" name="Front. Microbiol.">
        <title>Comparative Genomics Analysis of Streptomyces Species Reveals Their Adaptation to the Marine Environment and Their Diversity at the Genomic Level.</title>
        <authorList>
            <person name="Tian X."/>
            <person name="Zhang Z."/>
            <person name="Yang T."/>
            <person name="Chen M."/>
            <person name="Li J."/>
            <person name="Chen F."/>
            <person name="Yang J."/>
            <person name="Li W."/>
            <person name="Zhang B."/>
            <person name="Zhang Z."/>
            <person name="Wu J."/>
            <person name="Zhang C."/>
            <person name="Long L."/>
            <person name="Xiao J."/>
        </authorList>
    </citation>
    <scope>NUCLEOTIDE SEQUENCE [LARGE SCALE GENOMIC DNA]</scope>
    <source>
        <strain evidence="4 5">SCSIO M10379</strain>
    </source>
</reference>
<feature type="region of interest" description="Disordered" evidence="1">
    <location>
        <begin position="107"/>
        <end position="345"/>
    </location>
</feature>
<dbReference type="EMBL" id="LJGV01000022">
    <property type="protein sequence ID" value="OEV00676.1"/>
    <property type="molecule type" value="Genomic_DNA"/>
</dbReference>
<keyword evidence="2" id="KW-1133">Transmembrane helix</keyword>
<dbReference type="Pfam" id="PF10901">
    <property type="entry name" value="DUF2690"/>
    <property type="match status" value="1"/>
</dbReference>
<dbReference type="SUPFAM" id="SSF47413">
    <property type="entry name" value="lambda repressor-like DNA-binding domains"/>
    <property type="match status" value="1"/>
</dbReference>
<feature type="compositionally biased region" description="Basic and acidic residues" evidence="1">
    <location>
        <begin position="255"/>
        <end position="270"/>
    </location>
</feature>
<dbReference type="Pfam" id="PF13560">
    <property type="entry name" value="HTH_31"/>
    <property type="match status" value="1"/>
</dbReference>
<dbReference type="InterPro" id="IPR001387">
    <property type="entry name" value="Cro/C1-type_HTH"/>
</dbReference>
<feature type="compositionally biased region" description="Low complexity" evidence="1">
    <location>
        <begin position="381"/>
        <end position="391"/>
    </location>
</feature>
<dbReference type="Gene3D" id="1.10.260.40">
    <property type="entry name" value="lambda repressor-like DNA-binding domains"/>
    <property type="match status" value="1"/>
</dbReference>
<organism evidence="4 5">
    <name type="scientific">Streptomyces qinglanensis</name>
    <dbReference type="NCBI Taxonomy" id="943816"/>
    <lineage>
        <taxon>Bacteria</taxon>
        <taxon>Bacillati</taxon>
        <taxon>Actinomycetota</taxon>
        <taxon>Actinomycetes</taxon>
        <taxon>Kitasatosporales</taxon>
        <taxon>Streptomycetaceae</taxon>
        <taxon>Streptomyces</taxon>
    </lineage>
</organism>
<dbReference type="SMART" id="SM00530">
    <property type="entry name" value="HTH_XRE"/>
    <property type="match status" value="1"/>
</dbReference>
<keyword evidence="2" id="KW-0812">Transmembrane</keyword>
<keyword evidence="2" id="KW-0472">Membrane</keyword>
<evidence type="ECO:0000256" key="2">
    <source>
        <dbReference type="SAM" id="Phobius"/>
    </source>
</evidence>
<feature type="compositionally biased region" description="Low complexity" evidence="1">
    <location>
        <begin position="320"/>
        <end position="332"/>
    </location>
</feature>
<feature type="region of interest" description="Disordered" evidence="1">
    <location>
        <begin position="374"/>
        <end position="395"/>
    </location>
</feature>
<dbReference type="AlphaFoldDB" id="A0A1E7K9S9"/>
<evidence type="ECO:0000259" key="3">
    <source>
        <dbReference type="SMART" id="SM00530"/>
    </source>
</evidence>
<evidence type="ECO:0000313" key="4">
    <source>
        <dbReference type="EMBL" id="OEV00676.1"/>
    </source>
</evidence>
<proteinExistence type="predicted"/>
<gene>
    <name evidence="4" type="ORF">AN217_25990</name>
</gene>
<feature type="compositionally biased region" description="Basic and acidic residues" evidence="1">
    <location>
        <begin position="216"/>
        <end position="235"/>
    </location>
</feature>
<dbReference type="InterPro" id="IPR021224">
    <property type="entry name" value="DUF2690"/>
</dbReference>
<accession>A0A1E7K9S9</accession>
<evidence type="ECO:0000256" key="1">
    <source>
        <dbReference type="SAM" id="MobiDB-lite"/>
    </source>
</evidence>